<dbReference type="Proteomes" id="UP001221686">
    <property type="component" value="Unassembled WGS sequence"/>
</dbReference>
<dbReference type="Pfam" id="PF17996">
    <property type="entry name" value="CE2_N"/>
    <property type="match status" value="1"/>
</dbReference>
<accession>A0ABT5DPW5</accession>
<sequence length="371" mass="39207">MPVLRLCVCTLFLGLLVGCTGDDPLASAGPSTGAVTSTTGAATEVSTSPATTDAATTDAATTDAATTGEPDDTTGGPADDLSPKVYPADDPRIHYTGRIDFGDLASATFSAPGVYVTARFRGVSAAVHLEDQFVWDVNRNFYEVVVDGAAVMKLAPEKGVTRYVVATGLANTTHTITLVKRTESALGWCKFKGFEFEGELDEPPPRPARRMAFIGDSITVGSGNEAANNSLECSAGAYGNAGGWGQPYHNNWRSYGAVAARSLGAEYHVTAVSTEARWMVASKGPRATPALVAAVEQHARAAALDRLAEVSRPRREPASEDEWWEFSEAAARIVPGAELSRFGGVRRTLRLRAADPTWIAHMAPLGDWCLG</sequence>
<gene>
    <name evidence="3" type="ORF">POL25_01975</name>
</gene>
<name>A0ABT5DPW5_9BACT</name>
<evidence type="ECO:0000259" key="2">
    <source>
        <dbReference type="Pfam" id="PF17996"/>
    </source>
</evidence>
<keyword evidence="4" id="KW-1185">Reference proteome</keyword>
<dbReference type="EMBL" id="JAQNDL010000001">
    <property type="protein sequence ID" value="MDC0715639.1"/>
    <property type="molecule type" value="Genomic_DNA"/>
</dbReference>
<dbReference type="PANTHER" id="PTHR37834">
    <property type="entry name" value="GDSL-LIKE LIPASE/ACYLHYDROLASE DOMAIN PROTEIN (AFU_ORTHOLOGUE AFUA_2G00620)"/>
    <property type="match status" value="1"/>
</dbReference>
<dbReference type="Gene3D" id="2.60.120.260">
    <property type="entry name" value="Galactose-binding domain-like"/>
    <property type="match status" value="1"/>
</dbReference>
<reference evidence="3 4" key="1">
    <citation type="submission" date="2022-11" db="EMBL/GenBank/DDBJ databases">
        <title>Minimal conservation of predation-associated metabolite biosynthetic gene clusters underscores biosynthetic potential of Myxococcota including descriptions for ten novel species: Archangium lansinium sp. nov., Myxococcus landrumus sp. nov., Nannocystis bai.</title>
        <authorList>
            <person name="Ahearne A."/>
            <person name="Stevens C."/>
            <person name="Dowd S."/>
        </authorList>
    </citation>
    <scope>NUCLEOTIDE SEQUENCE [LARGE SCALE GENOMIC DNA]</scope>
    <source>
        <strain evidence="3 4">BB15-2</strain>
    </source>
</reference>
<evidence type="ECO:0000313" key="4">
    <source>
        <dbReference type="Proteomes" id="UP001221686"/>
    </source>
</evidence>
<dbReference type="InterPro" id="IPR052762">
    <property type="entry name" value="PCW_deacetylase/CE"/>
</dbReference>
<organism evidence="3 4">
    <name type="scientific">Nannocystis bainbridge</name>
    <dbReference type="NCBI Taxonomy" id="2995303"/>
    <lineage>
        <taxon>Bacteria</taxon>
        <taxon>Pseudomonadati</taxon>
        <taxon>Myxococcota</taxon>
        <taxon>Polyangia</taxon>
        <taxon>Nannocystales</taxon>
        <taxon>Nannocystaceae</taxon>
        <taxon>Nannocystis</taxon>
    </lineage>
</organism>
<evidence type="ECO:0000313" key="3">
    <source>
        <dbReference type="EMBL" id="MDC0715639.1"/>
    </source>
</evidence>
<proteinExistence type="predicted"/>
<dbReference type="Gene3D" id="3.40.50.1110">
    <property type="entry name" value="SGNH hydrolase"/>
    <property type="match status" value="1"/>
</dbReference>
<dbReference type="InterPro" id="IPR040794">
    <property type="entry name" value="CE2_N"/>
</dbReference>
<dbReference type="PROSITE" id="PS51257">
    <property type="entry name" value="PROKAR_LIPOPROTEIN"/>
    <property type="match status" value="1"/>
</dbReference>
<comment type="caution">
    <text evidence="3">The sequence shown here is derived from an EMBL/GenBank/DDBJ whole genome shotgun (WGS) entry which is preliminary data.</text>
</comment>
<protein>
    <recommendedName>
        <fullName evidence="2">Carbohydrate esterase 2 N-terminal domain-containing protein</fullName>
    </recommendedName>
</protein>
<dbReference type="InterPro" id="IPR036514">
    <property type="entry name" value="SGNH_hydro_sf"/>
</dbReference>
<dbReference type="RefSeq" id="WP_272084064.1">
    <property type="nucleotide sequence ID" value="NZ_JAQNDL010000001.1"/>
</dbReference>
<feature type="compositionally biased region" description="Low complexity" evidence="1">
    <location>
        <begin position="29"/>
        <end position="80"/>
    </location>
</feature>
<feature type="domain" description="Carbohydrate esterase 2 N-terminal" evidence="2">
    <location>
        <begin position="95"/>
        <end position="204"/>
    </location>
</feature>
<evidence type="ECO:0000256" key="1">
    <source>
        <dbReference type="SAM" id="MobiDB-lite"/>
    </source>
</evidence>
<dbReference type="PANTHER" id="PTHR37834:SF2">
    <property type="entry name" value="ESTERASE, SGNH HYDROLASE-TYPE"/>
    <property type="match status" value="1"/>
</dbReference>
<feature type="region of interest" description="Disordered" evidence="1">
    <location>
        <begin position="29"/>
        <end position="87"/>
    </location>
</feature>